<keyword evidence="7" id="KW-0443">Lipid metabolism</keyword>
<protein>
    <submittedName>
        <fullName evidence="10">3-dehydroquinate synthase</fullName>
    </submittedName>
</protein>
<evidence type="ECO:0000256" key="2">
    <source>
        <dbReference type="ARBA" id="ARBA00022516"/>
    </source>
</evidence>
<dbReference type="GO" id="GO:0046872">
    <property type="term" value="F:metal ion binding"/>
    <property type="evidence" value="ECO:0007669"/>
    <property type="project" value="UniProtKB-KW"/>
</dbReference>
<dbReference type="RefSeq" id="WP_191908352.1">
    <property type="nucleotide sequence ID" value="NZ_CP042906.1"/>
</dbReference>
<sequence>MTQDILAQIVSGTYPDPDGGAPLQVATRSVVMARSLAGDEGELVVPLGLGPRLAVVSDRTTHGVLGARVERALAAKGEVVSVILPNRPHADSETVATIREATASADALVAVGSGSINDLCKYASAQDRKPYVVFGTAPSMNGYTSVNAAITVHGHKKSLTAHAPVGAFMDLSVMAAAPVRMIRSGLGDSLCRPTAQADWLLAHLLFDQPYRTMPFVLLAADELPMLEETDALVAGDIGAMERLVRTLLLSGFGTAIHGNSQPASQGEHLISHYADMLGDPGWPASFHGEQIGVTTLSMARLQEAMLEGPPPELAPDRNSEAEFVKRFGEAIGKSCWAEFTQKRLDSPRAAALNQRIAERWQRIRATIAEVIYPVSLLEKALARANAPMKPQDIGWPEPFYRTALRHAREIRNRYTFLDLAADSGRLEKLAERI</sequence>
<reference evidence="10 11" key="1">
    <citation type="submission" date="2019-08" db="EMBL/GenBank/DDBJ databases">
        <title>Hyperibacter terrae gen. nov., sp. nov. and Hyperibacter viscosus sp. nov., two new members in the family Rhodospirillaceae isolated from the rhizosphere of Hypericum perforatum.</title>
        <authorList>
            <person name="Noviana Z."/>
        </authorList>
    </citation>
    <scope>NUCLEOTIDE SEQUENCE [LARGE SCALE GENOMIC DNA]</scope>
    <source>
        <strain evidence="10 11">R5913</strain>
    </source>
</reference>
<keyword evidence="2" id="KW-0444">Lipid biosynthesis</keyword>
<keyword evidence="4" id="KW-0521">NADP</keyword>
<evidence type="ECO:0000256" key="8">
    <source>
        <dbReference type="ARBA" id="ARBA00023209"/>
    </source>
</evidence>
<name>A0A5J6MF18_9PROT</name>
<dbReference type="Gene3D" id="3.40.50.1970">
    <property type="match status" value="1"/>
</dbReference>
<keyword evidence="8" id="KW-0594">Phospholipid biosynthesis</keyword>
<evidence type="ECO:0000256" key="9">
    <source>
        <dbReference type="ARBA" id="ARBA00023264"/>
    </source>
</evidence>
<dbReference type="KEGG" id="htq:FRZ44_02850"/>
<dbReference type="InterPro" id="IPR016205">
    <property type="entry name" value="Glycerol_DH"/>
</dbReference>
<evidence type="ECO:0000313" key="10">
    <source>
        <dbReference type="EMBL" id="QEX15005.1"/>
    </source>
</evidence>
<evidence type="ECO:0000256" key="5">
    <source>
        <dbReference type="ARBA" id="ARBA00023002"/>
    </source>
</evidence>
<dbReference type="InterPro" id="IPR032837">
    <property type="entry name" value="G1PDH"/>
</dbReference>
<dbReference type="Proteomes" id="UP000326202">
    <property type="component" value="Chromosome"/>
</dbReference>
<dbReference type="PANTHER" id="PTHR43616">
    <property type="entry name" value="GLYCEROL DEHYDROGENASE"/>
    <property type="match status" value="1"/>
</dbReference>
<evidence type="ECO:0000256" key="3">
    <source>
        <dbReference type="ARBA" id="ARBA00022723"/>
    </source>
</evidence>
<proteinExistence type="predicted"/>
<keyword evidence="9" id="KW-1208">Phospholipid metabolism</keyword>
<evidence type="ECO:0000256" key="1">
    <source>
        <dbReference type="ARBA" id="ARBA00022490"/>
    </source>
</evidence>
<accession>A0A5J6MF18</accession>
<keyword evidence="1" id="KW-0963">Cytoplasm</keyword>
<dbReference type="SUPFAM" id="SSF56796">
    <property type="entry name" value="Dehydroquinate synthase-like"/>
    <property type="match status" value="1"/>
</dbReference>
<evidence type="ECO:0000256" key="6">
    <source>
        <dbReference type="ARBA" id="ARBA00023027"/>
    </source>
</evidence>
<dbReference type="PANTHER" id="PTHR43616:SF5">
    <property type="entry name" value="GLYCEROL DEHYDROGENASE 1"/>
    <property type="match status" value="1"/>
</dbReference>
<keyword evidence="3" id="KW-0479">Metal-binding</keyword>
<dbReference type="Gene3D" id="1.20.1090.10">
    <property type="entry name" value="Dehydroquinate synthase-like - alpha domain"/>
    <property type="match status" value="1"/>
</dbReference>
<evidence type="ECO:0000313" key="11">
    <source>
        <dbReference type="Proteomes" id="UP000326202"/>
    </source>
</evidence>
<dbReference type="EMBL" id="CP042906">
    <property type="protein sequence ID" value="QEX15005.1"/>
    <property type="molecule type" value="Genomic_DNA"/>
</dbReference>
<evidence type="ECO:0000256" key="4">
    <source>
        <dbReference type="ARBA" id="ARBA00022857"/>
    </source>
</evidence>
<dbReference type="AlphaFoldDB" id="A0A5J6MF18"/>
<evidence type="ECO:0000256" key="7">
    <source>
        <dbReference type="ARBA" id="ARBA00023098"/>
    </source>
</evidence>
<dbReference type="GO" id="GO:0016614">
    <property type="term" value="F:oxidoreductase activity, acting on CH-OH group of donors"/>
    <property type="evidence" value="ECO:0007669"/>
    <property type="project" value="InterPro"/>
</dbReference>
<dbReference type="Pfam" id="PF13685">
    <property type="entry name" value="Fe-ADH_2"/>
    <property type="match status" value="1"/>
</dbReference>
<gene>
    <name evidence="10" type="ORF">FRZ44_02850</name>
</gene>
<organism evidence="10 11">
    <name type="scientific">Hypericibacter terrae</name>
    <dbReference type="NCBI Taxonomy" id="2602015"/>
    <lineage>
        <taxon>Bacteria</taxon>
        <taxon>Pseudomonadati</taxon>
        <taxon>Pseudomonadota</taxon>
        <taxon>Alphaproteobacteria</taxon>
        <taxon>Rhodospirillales</taxon>
        <taxon>Dongiaceae</taxon>
        <taxon>Hypericibacter</taxon>
    </lineage>
</organism>
<keyword evidence="11" id="KW-1185">Reference proteome</keyword>
<keyword evidence="5" id="KW-0560">Oxidoreductase</keyword>
<dbReference type="CDD" id="cd08175">
    <property type="entry name" value="G1PDH"/>
    <property type="match status" value="1"/>
</dbReference>
<keyword evidence="6" id="KW-0520">NAD</keyword>
<dbReference type="GO" id="GO:0008654">
    <property type="term" value="P:phospholipid biosynthetic process"/>
    <property type="evidence" value="ECO:0007669"/>
    <property type="project" value="UniProtKB-KW"/>
</dbReference>